<dbReference type="EMBL" id="JAGKQM010000017">
    <property type="protein sequence ID" value="KAH0871120.1"/>
    <property type="molecule type" value="Genomic_DNA"/>
</dbReference>
<dbReference type="SUPFAM" id="SSF53474">
    <property type="entry name" value="alpha/beta-Hydrolases"/>
    <property type="match status" value="1"/>
</dbReference>
<dbReference type="InterPro" id="IPR022742">
    <property type="entry name" value="Hydrolase_4"/>
</dbReference>
<dbReference type="Pfam" id="PF12146">
    <property type="entry name" value="Hydrolase_4"/>
    <property type="match status" value="1"/>
</dbReference>
<dbReference type="Proteomes" id="UP000824890">
    <property type="component" value="Unassembled WGS sequence"/>
</dbReference>
<sequence length="601" mass="70233">MGGVTSSMAAKLAFFPPNPPSYKITRDEATELLLMDPFPHRENVDVLRLPTRRGNEIVAMYIRYPMAVTTLLYSHGNAADIGQMYELFIELSIHLRVNLMGYDYSGYGQSSGKPSEQNTYADIEAAYKCLEETYGAKQENIILYGQSVGSGPTVELATRLPRLRASILHSPILSGLRVMYPVKRTYWFDIYKNIDKISLVRCPVLVIHGTADDVVDFSHGKQLWELCQEKYEPLWLKGGNHCDLELFPEYIGHLKKFVSAVEKSASKRNSSFSRRSVERGCEQPPRHSVDAPPRKSKDGREKPRKSVDRLRFQGYKLSHVERPEKLKIPFEEMEKARRSVDIYRDKPQPMERARKSVDWAVMESLFPKLFKFERKWWFKWEITEEASIFRHASLADPNSHDPSNFLCTMIETSKREREREARKKKQGTEMRQREVSRLGRLTLSLSICFVHQKFPKWRRQQMRKRREAKDEDEDEEEVKKRVEVMKAAAQAWLSRSQNSESTVLEFEARRKHAFVRGNPSRFKMEALLSTTKRHRHHSFLDWEYGQSLWDPYEILSVFKKLERALTLEEHTFSADNAIKKKNRDSRKSLKSLFTTSSSRRF</sequence>
<dbReference type="InterPro" id="IPR029058">
    <property type="entry name" value="AB_hydrolase_fold"/>
</dbReference>
<dbReference type="PANTHER" id="PTHR12277:SF154">
    <property type="entry name" value="ALPHA_BETA-HYDROLASES SUPERFAMILY PROTEIN"/>
    <property type="match status" value="1"/>
</dbReference>
<organism evidence="3 4">
    <name type="scientific">Brassica napus</name>
    <name type="common">Rape</name>
    <dbReference type="NCBI Taxonomy" id="3708"/>
    <lineage>
        <taxon>Eukaryota</taxon>
        <taxon>Viridiplantae</taxon>
        <taxon>Streptophyta</taxon>
        <taxon>Embryophyta</taxon>
        <taxon>Tracheophyta</taxon>
        <taxon>Spermatophyta</taxon>
        <taxon>Magnoliopsida</taxon>
        <taxon>eudicotyledons</taxon>
        <taxon>Gunneridae</taxon>
        <taxon>Pentapetalae</taxon>
        <taxon>rosids</taxon>
        <taxon>malvids</taxon>
        <taxon>Brassicales</taxon>
        <taxon>Brassicaceae</taxon>
        <taxon>Brassiceae</taxon>
        <taxon>Brassica</taxon>
    </lineage>
</organism>
<feature type="region of interest" description="Disordered" evidence="1">
    <location>
        <begin position="269"/>
        <end position="306"/>
    </location>
</feature>
<proteinExistence type="predicted"/>
<reference evidence="3 4" key="1">
    <citation type="submission" date="2021-05" db="EMBL/GenBank/DDBJ databases">
        <title>Genome Assembly of Synthetic Allotetraploid Brassica napus Reveals Homoeologous Exchanges between Subgenomes.</title>
        <authorList>
            <person name="Davis J.T."/>
        </authorList>
    </citation>
    <scope>NUCLEOTIDE SEQUENCE [LARGE SCALE GENOMIC DNA]</scope>
    <source>
        <strain evidence="4">cv. Da-Ae</strain>
        <tissue evidence="3">Seedling</tissue>
    </source>
</reference>
<protein>
    <recommendedName>
        <fullName evidence="2">Serine aminopeptidase S33 domain-containing protein</fullName>
    </recommendedName>
</protein>
<dbReference type="PANTHER" id="PTHR12277">
    <property type="entry name" value="ALPHA/BETA HYDROLASE DOMAIN-CONTAINING PROTEIN"/>
    <property type="match status" value="1"/>
</dbReference>
<evidence type="ECO:0000313" key="4">
    <source>
        <dbReference type="Proteomes" id="UP000824890"/>
    </source>
</evidence>
<feature type="compositionally biased region" description="Basic and acidic residues" evidence="1">
    <location>
        <begin position="275"/>
        <end position="306"/>
    </location>
</feature>
<evidence type="ECO:0000313" key="3">
    <source>
        <dbReference type="EMBL" id="KAH0871120.1"/>
    </source>
</evidence>
<gene>
    <name evidence="3" type="ORF">HID58_078142</name>
</gene>
<evidence type="ECO:0000256" key="1">
    <source>
        <dbReference type="SAM" id="MobiDB-lite"/>
    </source>
</evidence>
<dbReference type="Gene3D" id="3.40.50.1820">
    <property type="entry name" value="alpha/beta hydrolase"/>
    <property type="match status" value="1"/>
</dbReference>
<keyword evidence="4" id="KW-1185">Reference proteome</keyword>
<accession>A0ABQ7YSC2</accession>
<comment type="caution">
    <text evidence="3">The sequence shown here is derived from an EMBL/GenBank/DDBJ whole genome shotgun (WGS) entry which is preliminary data.</text>
</comment>
<name>A0ABQ7YSC2_BRANA</name>
<feature type="region of interest" description="Disordered" evidence="1">
    <location>
        <begin position="414"/>
        <end position="433"/>
    </location>
</feature>
<feature type="domain" description="Serine aminopeptidase S33" evidence="2">
    <location>
        <begin position="71"/>
        <end position="175"/>
    </location>
</feature>
<evidence type="ECO:0000259" key="2">
    <source>
        <dbReference type="Pfam" id="PF12146"/>
    </source>
</evidence>